<proteinExistence type="inferred from homology"/>
<sequence length="137" mass="15071">MAFGRLHFTVGGVSFRPTGVLRSLVTPSQPTKVENEWLPLSNLDRVATPAFSSTIHFFDGGVSTDRSFESVVASLKESLAEVLVHFFPLAGRLELTDDGSMNLHCNDAGAVFIQASVVLLWRSLEGHNPWMHYQGLK</sequence>
<organism evidence="2 3">
    <name type="scientific">Riccia fluitans</name>
    <dbReference type="NCBI Taxonomy" id="41844"/>
    <lineage>
        <taxon>Eukaryota</taxon>
        <taxon>Viridiplantae</taxon>
        <taxon>Streptophyta</taxon>
        <taxon>Embryophyta</taxon>
        <taxon>Marchantiophyta</taxon>
        <taxon>Marchantiopsida</taxon>
        <taxon>Marchantiidae</taxon>
        <taxon>Marchantiales</taxon>
        <taxon>Ricciaceae</taxon>
        <taxon>Riccia</taxon>
    </lineage>
</organism>
<evidence type="ECO:0000313" key="3">
    <source>
        <dbReference type="Proteomes" id="UP001605036"/>
    </source>
</evidence>
<dbReference type="Pfam" id="PF02458">
    <property type="entry name" value="Transferase"/>
    <property type="match status" value="1"/>
</dbReference>
<evidence type="ECO:0000313" key="2">
    <source>
        <dbReference type="EMBL" id="KAL2643451.1"/>
    </source>
</evidence>
<dbReference type="PANTHER" id="PTHR31642">
    <property type="entry name" value="TRICHOTHECENE 3-O-ACETYLTRANSFERASE"/>
    <property type="match status" value="1"/>
</dbReference>
<name>A0ABD1Z6P5_9MARC</name>
<dbReference type="Proteomes" id="UP001605036">
    <property type="component" value="Unassembled WGS sequence"/>
</dbReference>
<gene>
    <name evidence="2" type="ORF">R1flu_011038</name>
</gene>
<dbReference type="InterPro" id="IPR023213">
    <property type="entry name" value="CAT-like_dom_sf"/>
</dbReference>
<comment type="caution">
    <text evidence="2">The sequence shown here is derived from an EMBL/GenBank/DDBJ whole genome shotgun (WGS) entry which is preliminary data.</text>
</comment>
<dbReference type="Gene3D" id="3.30.559.10">
    <property type="entry name" value="Chloramphenicol acetyltransferase-like domain"/>
    <property type="match status" value="1"/>
</dbReference>
<reference evidence="2 3" key="1">
    <citation type="submission" date="2024-09" db="EMBL/GenBank/DDBJ databases">
        <title>Chromosome-scale assembly of Riccia fluitans.</title>
        <authorList>
            <person name="Paukszto L."/>
            <person name="Sawicki J."/>
            <person name="Karawczyk K."/>
            <person name="Piernik-Szablinska J."/>
            <person name="Szczecinska M."/>
            <person name="Mazdziarz M."/>
        </authorList>
    </citation>
    <scope>NUCLEOTIDE SEQUENCE [LARGE SCALE GENOMIC DNA]</scope>
    <source>
        <strain evidence="2">Rf_01</strain>
        <tissue evidence="2">Aerial parts of the thallus</tissue>
    </source>
</reference>
<dbReference type="AlphaFoldDB" id="A0ABD1Z6P5"/>
<protein>
    <submittedName>
        <fullName evidence="2">Uncharacterized protein</fullName>
    </submittedName>
</protein>
<keyword evidence="3" id="KW-1185">Reference proteome</keyword>
<evidence type="ECO:0000256" key="1">
    <source>
        <dbReference type="ARBA" id="ARBA00009861"/>
    </source>
</evidence>
<dbReference type="InterPro" id="IPR050317">
    <property type="entry name" value="Plant_Fungal_Acyltransferase"/>
</dbReference>
<dbReference type="EMBL" id="JBHFFA010000002">
    <property type="protein sequence ID" value="KAL2643451.1"/>
    <property type="molecule type" value="Genomic_DNA"/>
</dbReference>
<accession>A0ABD1Z6P5</accession>
<dbReference type="PANTHER" id="PTHR31642:SF160">
    <property type="entry name" value="HXXXD-TYPE ACYL-TRANSFERASE FAMILY PROTEIN"/>
    <property type="match status" value="1"/>
</dbReference>
<comment type="similarity">
    <text evidence="1">Belongs to the plant acyltransferase family.</text>
</comment>